<dbReference type="InterPro" id="IPR015890">
    <property type="entry name" value="Chorismate_C"/>
</dbReference>
<evidence type="ECO:0000313" key="12">
    <source>
        <dbReference type="EMBL" id="CAB3939382.1"/>
    </source>
</evidence>
<evidence type="ECO:0000256" key="2">
    <source>
        <dbReference type="ARBA" id="ARBA00011575"/>
    </source>
</evidence>
<dbReference type="Proteomes" id="UP000494183">
    <property type="component" value="Unassembled WGS sequence"/>
</dbReference>
<gene>
    <name evidence="12" type="primary">trpE</name>
    <name evidence="12" type="ORF">LMG6000_06194</name>
</gene>
<evidence type="ECO:0000256" key="4">
    <source>
        <dbReference type="ARBA" id="ARBA00022723"/>
    </source>
</evidence>
<evidence type="ECO:0000256" key="1">
    <source>
        <dbReference type="ARBA" id="ARBA00001946"/>
    </source>
</evidence>
<dbReference type="PANTHER" id="PTHR11236">
    <property type="entry name" value="AMINOBENZOATE/ANTHRANILATE SYNTHASE"/>
    <property type="match status" value="1"/>
</dbReference>
<dbReference type="RefSeq" id="WP_175200503.1">
    <property type="nucleotide sequence ID" value="NZ_CADILH010000014.1"/>
</dbReference>
<dbReference type="InterPro" id="IPR006805">
    <property type="entry name" value="Anth_synth_I_N"/>
</dbReference>
<protein>
    <recommendedName>
        <fullName evidence="3">Anthranilate synthase component 1</fullName>
    </recommendedName>
</protein>
<dbReference type="PRINTS" id="PR00095">
    <property type="entry name" value="ANTSNTHASEI"/>
</dbReference>
<comment type="catalytic activity">
    <reaction evidence="8">
        <text>chorismate + L-glutamine = anthranilate + pyruvate + L-glutamate + H(+)</text>
        <dbReference type="Rhea" id="RHEA:21732"/>
        <dbReference type="ChEBI" id="CHEBI:15361"/>
        <dbReference type="ChEBI" id="CHEBI:15378"/>
        <dbReference type="ChEBI" id="CHEBI:16567"/>
        <dbReference type="ChEBI" id="CHEBI:29748"/>
        <dbReference type="ChEBI" id="CHEBI:29985"/>
        <dbReference type="ChEBI" id="CHEBI:58359"/>
        <dbReference type="EC" id="4.1.3.27"/>
    </reaction>
</comment>
<organism evidence="12 13">
    <name type="scientific">Achromobacter insolitus</name>
    <dbReference type="NCBI Taxonomy" id="217204"/>
    <lineage>
        <taxon>Bacteria</taxon>
        <taxon>Pseudomonadati</taxon>
        <taxon>Pseudomonadota</taxon>
        <taxon>Betaproteobacteria</taxon>
        <taxon>Burkholderiales</taxon>
        <taxon>Alcaligenaceae</taxon>
        <taxon>Achromobacter</taxon>
    </lineage>
</organism>
<dbReference type="GO" id="GO:0046872">
    <property type="term" value="F:metal ion binding"/>
    <property type="evidence" value="ECO:0007669"/>
    <property type="project" value="UniProtKB-KW"/>
</dbReference>
<keyword evidence="13" id="KW-1185">Reference proteome</keyword>
<dbReference type="InterPro" id="IPR019999">
    <property type="entry name" value="Anth_synth_I-like"/>
</dbReference>
<dbReference type="InterPro" id="IPR005801">
    <property type="entry name" value="ADC_synthase"/>
</dbReference>
<feature type="domain" description="Anthranilate synthase component I N-terminal" evidence="11">
    <location>
        <begin position="26"/>
        <end position="177"/>
    </location>
</feature>
<evidence type="ECO:0000256" key="8">
    <source>
        <dbReference type="ARBA" id="ARBA00047683"/>
    </source>
</evidence>
<evidence type="ECO:0000256" key="5">
    <source>
        <dbReference type="ARBA" id="ARBA00022842"/>
    </source>
</evidence>
<evidence type="ECO:0000259" key="11">
    <source>
        <dbReference type="Pfam" id="PF04715"/>
    </source>
</evidence>
<feature type="domain" description="Chorismate-utilising enzyme C-terminal" evidence="10">
    <location>
        <begin position="421"/>
        <end position="513"/>
    </location>
</feature>
<sequence>MTEIEFKALAAQGYNRIPLVAETYADLDTPLGIYLKLAHAGPQGGRMTCLMESVVGGERFGRYSFIGLPARTVIRASGTRTEVLHDGKVAETHDGDPLAFIEQYQSRFKVALRPGMPRFCGGLAGYFGYDTVRHIEPCLGPAVKPFPAGMEGGTPDLMLMHVDELVIVDNLAGRIYLMVYADPSQPEAYSRAQQRLHDLRARLRRPVEIPYSHASMQTEERRDFKKEDYLAAVLRAKEHIAAGDLMQVQIGQVIAKPFRDSPLSLYRALRSLNPSPYMYFWNFGDFQVVGASPEILVRQERVVENGEPKSQITIRPLAGTRKRGATPEEDAALAAELKADPKEVAEHVMLIDLARNDVGRVAEVGSVKVSDTMVIERYSHVMHLVSNVTGTLSSKKTPPRPLREVPPEGAASALGRPGDAGLSSMDVLRAVFPAGTLTGAPKVEAMKIIDELEPVRRGIYGGAAGYLSYGGEMDVAIAIRTGVIKDGTLYVQAAAGIVADSNPEAEWAETEAKARAVLRAAEQVQHGLDEPI</sequence>
<accession>A0A6S7FES5</accession>
<dbReference type="EMBL" id="CADILH010000014">
    <property type="protein sequence ID" value="CAB3939382.1"/>
    <property type="molecule type" value="Genomic_DNA"/>
</dbReference>
<feature type="region of interest" description="Disordered" evidence="9">
    <location>
        <begin position="389"/>
        <end position="417"/>
    </location>
</feature>
<dbReference type="SUPFAM" id="SSF56322">
    <property type="entry name" value="ADC synthase"/>
    <property type="match status" value="1"/>
</dbReference>
<keyword evidence="6 12" id="KW-0456">Lyase</keyword>
<evidence type="ECO:0000256" key="3">
    <source>
        <dbReference type="ARBA" id="ARBA00020653"/>
    </source>
</evidence>
<evidence type="ECO:0000259" key="10">
    <source>
        <dbReference type="Pfam" id="PF00425"/>
    </source>
</evidence>
<comment type="cofactor">
    <cofactor evidence="1">
        <name>Mg(2+)</name>
        <dbReference type="ChEBI" id="CHEBI:18420"/>
    </cofactor>
</comment>
<comment type="subunit">
    <text evidence="2">Heterotetramer consisting of two non-identical subunits: a beta subunit (TrpG) and a large alpha subunit (TrpE).</text>
</comment>
<feature type="domain" description="Chorismate-utilising enzyme C-terminal" evidence="10">
    <location>
        <begin position="226"/>
        <end position="412"/>
    </location>
</feature>
<dbReference type="AlphaFoldDB" id="A0A6S7FES5"/>
<dbReference type="Gene3D" id="3.60.120.10">
    <property type="entry name" value="Anthranilate synthase"/>
    <property type="match status" value="1"/>
</dbReference>
<dbReference type="Pfam" id="PF00425">
    <property type="entry name" value="Chorismate_bind"/>
    <property type="match status" value="2"/>
</dbReference>
<evidence type="ECO:0000256" key="6">
    <source>
        <dbReference type="ARBA" id="ARBA00023239"/>
    </source>
</evidence>
<name>A0A6S7FES5_9BURK</name>
<evidence type="ECO:0000256" key="9">
    <source>
        <dbReference type="SAM" id="MobiDB-lite"/>
    </source>
</evidence>
<dbReference type="GO" id="GO:0004049">
    <property type="term" value="F:anthranilate synthase activity"/>
    <property type="evidence" value="ECO:0007669"/>
    <property type="project" value="UniProtKB-EC"/>
</dbReference>
<proteinExistence type="predicted"/>
<keyword evidence="5" id="KW-0460">Magnesium</keyword>
<comment type="function">
    <text evidence="7">Part of a heterotetrameric complex that catalyzes the two-step biosynthesis of anthranilate, an intermediate in the biosynthesis of L-tryptophan. In the first step, the glutamine-binding beta subunit (TrpG) of anthranilate synthase (AS) provides the glutamine amidotransferase activity which generates ammonia as a substrate that, along with chorismate, is used in the second step, catalyzed by the large alpha subunit of AS (TrpE) to produce anthranilate. In the absence of TrpG, TrpE can synthesize anthranilate directly from chorismate and high concentrations of ammonia.</text>
</comment>
<evidence type="ECO:0000256" key="7">
    <source>
        <dbReference type="ARBA" id="ARBA00025634"/>
    </source>
</evidence>
<dbReference type="Pfam" id="PF04715">
    <property type="entry name" value="Anth_synt_I_N"/>
    <property type="match status" value="1"/>
</dbReference>
<keyword evidence="4" id="KW-0479">Metal-binding</keyword>
<evidence type="ECO:0000313" key="13">
    <source>
        <dbReference type="Proteomes" id="UP000494183"/>
    </source>
</evidence>
<reference evidence="12 13" key="1">
    <citation type="submission" date="2020-04" db="EMBL/GenBank/DDBJ databases">
        <authorList>
            <person name="De Canck E."/>
        </authorList>
    </citation>
    <scope>NUCLEOTIDE SEQUENCE [LARGE SCALE GENOMIC DNA]</scope>
    <source>
        <strain evidence="12 13">LMG 6000</strain>
    </source>
</reference>
<dbReference type="GO" id="GO:0000162">
    <property type="term" value="P:L-tryptophan biosynthetic process"/>
    <property type="evidence" value="ECO:0007669"/>
    <property type="project" value="TreeGrafter"/>
</dbReference>
<dbReference type="PANTHER" id="PTHR11236:SF48">
    <property type="entry name" value="ISOCHORISMATE SYNTHASE MENF"/>
    <property type="match status" value="1"/>
</dbReference>